<keyword evidence="2 5" id="KW-0812">Transmembrane</keyword>
<evidence type="ECO:0000313" key="6">
    <source>
        <dbReference type="EMBL" id="NYE72586.1"/>
    </source>
</evidence>
<dbReference type="PANTHER" id="PTHR42723">
    <property type="entry name" value="CHLOROPHYLL SYNTHASE"/>
    <property type="match status" value="1"/>
</dbReference>
<dbReference type="AlphaFoldDB" id="A0A7Y9LE19"/>
<feature type="transmembrane region" description="Helical" evidence="5">
    <location>
        <begin position="240"/>
        <end position="258"/>
    </location>
</feature>
<evidence type="ECO:0000256" key="3">
    <source>
        <dbReference type="ARBA" id="ARBA00022989"/>
    </source>
</evidence>
<dbReference type="EC" id="2.5.1.74" evidence="6"/>
<evidence type="ECO:0000256" key="4">
    <source>
        <dbReference type="ARBA" id="ARBA00023136"/>
    </source>
</evidence>
<dbReference type="RefSeq" id="WP_179753480.1">
    <property type="nucleotide sequence ID" value="NZ_JACCBU010000001.1"/>
</dbReference>
<evidence type="ECO:0000256" key="1">
    <source>
        <dbReference type="ARBA" id="ARBA00004141"/>
    </source>
</evidence>
<proteinExistence type="predicted"/>
<keyword evidence="7" id="KW-1185">Reference proteome</keyword>
<gene>
    <name evidence="6" type="ORF">BKA15_003915</name>
</gene>
<feature type="transmembrane region" description="Helical" evidence="5">
    <location>
        <begin position="43"/>
        <end position="62"/>
    </location>
</feature>
<dbReference type="Pfam" id="PF01040">
    <property type="entry name" value="UbiA"/>
    <property type="match status" value="1"/>
</dbReference>
<protein>
    <submittedName>
        <fullName evidence="6">1,4-dihydroxy-2-naphthoate octaprenyltransferase</fullName>
        <ecNumber evidence="6">2.5.1.-</ecNumber>
        <ecNumber evidence="6">2.5.1.74</ecNumber>
    </submittedName>
</protein>
<reference evidence="6 7" key="1">
    <citation type="submission" date="2020-07" db="EMBL/GenBank/DDBJ databases">
        <title>Sequencing the genomes of 1000 actinobacteria strains.</title>
        <authorList>
            <person name="Klenk H.-P."/>
        </authorList>
    </citation>
    <scope>NUCLEOTIDE SEQUENCE [LARGE SCALE GENOMIC DNA]</scope>
    <source>
        <strain evidence="6 7">DSM 22083</strain>
    </source>
</reference>
<feature type="transmembrane region" description="Helical" evidence="5">
    <location>
        <begin position="98"/>
        <end position="125"/>
    </location>
</feature>
<feature type="transmembrane region" description="Helical" evidence="5">
    <location>
        <begin position="170"/>
        <end position="189"/>
    </location>
</feature>
<dbReference type="Proteomes" id="UP000569914">
    <property type="component" value="Unassembled WGS sequence"/>
</dbReference>
<keyword evidence="4 5" id="KW-0472">Membrane</keyword>
<keyword evidence="3 5" id="KW-1133">Transmembrane helix</keyword>
<feature type="transmembrane region" description="Helical" evidence="5">
    <location>
        <begin position="145"/>
        <end position="164"/>
    </location>
</feature>
<organism evidence="6 7">
    <name type="scientific">Microlunatus parietis</name>
    <dbReference type="NCBI Taxonomy" id="682979"/>
    <lineage>
        <taxon>Bacteria</taxon>
        <taxon>Bacillati</taxon>
        <taxon>Actinomycetota</taxon>
        <taxon>Actinomycetes</taxon>
        <taxon>Propionibacteriales</taxon>
        <taxon>Propionibacteriaceae</taxon>
        <taxon>Microlunatus</taxon>
    </lineage>
</organism>
<feature type="transmembrane region" description="Helical" evidence="5">
    <location>
        <begin position="306"/>
        <end position="322"/>
    </location>
</feature>
<sequence>MVRTRERRSPLLWQLLRPGTAILILLQALLCHLLLGLPAPHPLGFLGGLVLLALWYAHAVAINDLSDADTDAINLAGAADRPLINRTASVGRLRLTGWLLAAAVVIIGLLLSPWLGLAGLIMVLLNLAYSLPPVRLSGRGGAAQLLLPIGYVIFPAVVVWAISGQPPVDGRGLIGVAGLYLLLCGRLFLKDIRDVEGDRRTGKRTFLVRHGLPATLVASAVLLVLGVVIMALAIMPPARYALILAAVITAVGAPLLLIKVGLAEGLNRRLLWVGLVGRLASLWTFCCTVSLAVSRWNPGPWWQQEVVTALGVIMFAFSFLPYREELRRAR</sequence>
<dbReference type="InterPro" id="IPR050475">
    <property type="entry name" value="Prenyltransferase_related"/>
</dbReference>
<feature type="transmembrane region" description="Helical" evidence="5">
    <location>
        <begin position="15"/>
        <end position="36"/>
    </location>
</feature>
<accession>A0A7Y9LE19</accession>
<evidence type="ECO:0000256" key="5">
    <source>
        <dbReference type="SAM" id="Phobius"/>
    </source>
</evidence>
<feature type="transmembrane region" description="Helical" evidence="5">
    <location>
        <begin position="270"/>
        <end position="294"/>
    </location>
</feature>
<feature type="transmembrane region" description="Helical" evidence="5">
    <location>
        <begin position="210"/>
        <end position="234"/>
    </location>
</feature>
<dbReference type="GO" id="GO:0046428">
    <property type="term" value="F:1,4-dihydroxy-2-naphthoate polyprenyltransferase activity"/>
    <property type="evidence" value="ECO:0007669"/>
    <property type="project" value="UniProtKB-EC"/>
</dbReference>
<evidence type="ECO:0000313" key="7">
    <source>
        <dbReference type="Proteomes" id="UP000569914"/>
    </source>
</evidence>
<dbReference type="InterPro" id="IPR044878">
    <property type="entry name" value="UbiA_sf"/>
</dbReference>
<dbReference type="Gene3D" id="1.10.357.140">
    <property type="entry name" value="UbiA prenyltransferase"/>
    <property type="match status" value="1"/>
</dbReference>
<dbReference type="PANTHER" id="PTHR42723:SF1">
    <property type="entry name" value="CHLOROPHYLL SYNTHASE, CHLOROPLASTIC"/>
    <property type="match status" value="1"/>
</dbReference>
<comment type="caution">
    <text evidence="6">The sequence shown here is derived from an EMBL/GenBank/DDBJ whole genome shotgun (WGS) entry which is preliminary data.</text>
</comment>
<dbReference type="EMBL" id="JACCBU010000001">
    <property type="protein sequence ID" value="NYE72586.1"/>
    <property type="molecule type" value="Genomic_DNA"/>
</dbReference>
<keyword evidence="6" id="KW-0808">Transferase</keyword>
<comment type="subcellular location">
    <subcellularLocation>
        <location evidence="1">Membrane</location>
        <topology evidence="1">Multi-pass membrane protein</topology>
    </subcellularLocation>
</comment>
<dbReference type="EC" id="2.5.1.-" evidence="6"/>
<dbReference type="GO" id="GO:0016020">
    <property type="term" value="C:membrane"/>
    <property type="evidence" value="ECO:0007669"/>
    <property type="project" value="UniProtKB-SubCell"/>
</dbReference>
<name>A0A7Y9LE19_9ACTN</name>
<evidence type="ECO:0000256" key="2">
    <source>
        <dbReference type="ARBA" id="ARBA00022692"/>
    </source>
</evidence>
<dbReference type="InterPro" id="IPR000537">
    <property type="entry name" value="UbiA_prenyltransferase"/>
</dbReference>